<dbReference type="InterPro" id="IPR020846">
    <property type="entry name" value="MFS_dom"/>
</dbReference>
<dbReference type="InterPro" id="IPR036259">
    <property type="entry name" value="MFS_trans_sf"/>
</dbReference>
<keyword evidence="4 5" id="KW-0472">Membrane</keyword>
<dbReference type="Pfam" id="PF00083">
    <property type="entry name" value="Sugar_tr"/>
    <property type="match status" value="1"/>
</dbReference>
<evidence type="ECO:0000256" key="4">
    <source>
        <dbReference type="ARBA" id="ARBA00023136"/>
    </source>
</evidence>
<dbReference type="InterPro" id="IPR050549">
    <property type="entry name" value="MFS_Trehalose_Transporter"/>
</dbReference>
<dbReference type="Gene3D" id="1.20.1250.20">
    <property type="entry name" value="MFS general substrate transporter like domains"/>
    <property type="match status" value="1"/>
</dbReference>
<feature type="transmembrane region" description="Helical" evidence="5">
    <location>
        <begin position="58"/>
        <end position="76"/>
    </location>
</feature>
<dbReference type="GO" id="GO:0016020">
    <property type="term" value="C:membrane"/>
    <property type="evidence" value="ECO:0007669"/>
    <property type="project" value="UniProtKB-SubCell"/>
</dbReference>
<keyword evidence="3 5" id="KW-1133">Transmembrane helix</keyword>
<comment type="caution">
    <text evidence="7">The sequence shown here is derived from an EMBL/GenBank/DDBJ whole genome shotgun (WGS) entry which is preliminary data.</text>
</comment>
<comment type="subcellular location">
    <subcellularLocation>
        <location evidence="1">Membrane</location>
        <topology evidence="1">Multi-pass membrane protein</topology>
    </subcellularLocation>
</comment>
<evidence type="ECO:0000313" key="7">
    <source>
        <dbReference type="EMBL" id="KAB7504471.1"/>
    </source>
</evidence>
<dbReference type="OrthoDB" id="6612291at2759"/>
<proteinExistence type="predicted"/>
<feature type="transmembrane region" description="Helical" evidence="5">
    <location>
        <begin position="29"/>
        <end position="51"/>
    </location>
</feature>
<accession>A0A5N5TD45</accession>
<protein>
    <recommendedName>
        <fullName evidence="6">Major facilitator superfamily (MFS) profile domain-containing protein</fullName>
    </recommendedName>
</protein>
<gene>
    <name evidence="7" type="ORF">Anas_09160</name>
</gene>
<evidence type="ECO:0000256" key="2">
    <source>
        <dbReference type="ARBA" id="ARBA00022692"/>
    </source>
</evidence>
<keyword evidence="2 5" id="KW-0812">Transmembrane</keyword>
<dbReference type="Proteomes" id="UP000326759">
    <property type="component" value="Unassembled WGS sequence"/>
</dbReference>
<sequence>MGYSSPAGILLTSNSTNSTLYLTSSQNSWFSSISNLGAMVGCPLAGICINYFGRRGTIMYAVVPVSIGWILIAAGQNFAMLLAGRFITGLYCSFGVISNSNLCGRVCFSSYSGNIRLYMFIFISYSFIYFH</sequence>
<feature type="transmembrane region" description="Helical" evidence="5">
    <location>
        <begin position="114"/>
        <end position="130"/>
    </location>
</feature>
<dbReference type="EMBL" id="SEYY01003089">
    <property type="protein sequence ID" value="KAB7504471.1"/>
    <property type="molecule type" value="Genomic_DNA"/>
</dbReference>
<evidence type="ECO:0000259" key="6">
    <source>
        <dbReference type="PROSITE" id="PS50850"/>
    </source>
</evidence>
<dbReference type="AlphaFoldDB" id="A0A5N5TD45"/>
<dbReference type="InterPro" id="IPR005828">
    <property type="entry name" value="MFS_sugar_transport-like"/>
</dbReference>
<dbReference type="PROSITE" id="PS50850">
    <property type="entry name" value="MFS"/>
    <property type="match status" value="1"/>
</dbReference>
<name>A0A5N5TD45_9CRUS</name>
<dbReference type="SUPFAM" id="SSF103473">
    <property type="entry name" value="MFS general substrate transporter"/>
    <property type="match status" value="1"/>
</dbReference>
<dbReference type="PANTHER" id="PTHR48021:SF1">
    <property type="entry name" value="GH07001P-RELATED"/>
    <property type="match status" value="1"/>
</dbReference>
<dbReference type="GO" id="GO:0022857">
    <property type="term" value="F:transmembrane transporter activity"/>
    <property type="evidence" value="ECO:0007669"/>
    <property type="project" value="InterPro"/>
</dbReference>
<reference evidence="7 8" key="1">
    <citation type="journal article" date="2019" name="PLoS Biol.">
        <title>Sex chromosomes control vertical transmission of feminizing Wolbachia symbionts in an isopod.</title>
        <authorList>
            <person name="Becking T."/>
            <person name="Chebbi M.A."/>
            <person name="Giraud I."/>
            <person name="Moumen B."/>
            <person name="Laverre T."/>
            <person name="Caubet Y."/>
            <person name="Peccoud J."/>
            <person name="Gilbert C."/>
            <person name="Cordaux R."/>
        </authorList>
    </citation>
    <scope>NUCLEOTIDE SEQUENCE [LARGE SCALE GENOMIC DNA]</scope>
    <source>
        <strain evidence="7">ANa2</strain>
        <tissue evidence="7">Whole body excluding digestive tract and cuticle</tissue>
    </source>
</reference>
<evidence type="ECO:0000256" key="1">
    <source>
        <dbReference type="ARBA" id="ARBA00004141"/>
    </source>
</evidence>
<keyword evidence="8" id="KW-1185">Reference proteome</keyword>
<evidence type="ECO:0000256" key="3">
    <source>
        <dbReference type="ARBA" id="ARBA00022989"/>
    </source>
</evidence>
<organism evidence="7 8">
    <name type="scientific">Armadillidium nasatum</name>
    <dbReference type="NCBI Taxonomy" id="96803"/>
    <lineage>
        <taxon>Eukaryota</taxon>
        <taxon>Metazoa</taxon>
        <taxon>Ecdysozoa</taxon>
        <taxon>Arthropoda</taxon>
        <taxon>Crustacea</taxon>
        <taxon>Multicrustacea</taxon>
        <taxon>Malacostraca</taxon>
        <taxon>Eumalacostraca</taxon>
        <taxon>Peracarida</taxon>
        <taxon>Isopoda</taxon>
        <taxon>Oniscidea</taxon>
        <taxon>Crinocheta</taxon>
        <taxon>Armadillidiidae</taxon>
        <taxon>Armadillidium</taxon>
    </lineage>
</organism>
<dbReference type="PANTHER" id="PTHR48021">
    <property type="match status" value="1"/>
</dbReference>
<evidence type="ECO:0000313" key="8">
    <source>
        <dbReference type="Proteomes" id="UP000326759"/>
    </source>
</evidence>
<feature type="domain" description="Major facilitator superfamily (MFS) profile" evidence="6">
    <location>
        <begin position="1"/>
        <end position="131"/>
    </location>
</feature>
<evidence type="ECO:0000256" key="5">
    <source>
        <dbReference type="SAM" id="Phobius"/>
    </source>
</evidence>